<reference evidence="1 2" key="1">
    <citation type="journal article" date="2015" name="Genome Biol. Evol.">
        <title>Comparative Genomics of a Bacterivorous Green Alga Reveals Evolutionary Causalities and Consequences of Phago-Mixotrophic Mode of Nutrition.</title>
        <authorList>
            <person name="Burns J.A."/>
            <person name="Paasch A."/>
            <person name="Narechania A."/>
            <person name="Kim E."/>
        </authorList>
    </citation>
    <scope>NUCLEOTIDE SEQUENCE [LARGE SCALE GENOMIC DNA]</scope>
    <source>
        <strain evidence="1 2">PLY_AMNH</strain>
    </source>
</reference>
<sequence length="110" mass="12190">MHMNIGRKAGERAVEKVDAALLLSAQFEGRDNNRHLSVRTDLTVDGQHRLRKREEHKEVLEVLLNAQLGGNTGLKHTCQKLGLDLKELIERGTAELGSLHYAEEGVGANL</sequence>
<name>A0AAE0L708_9CHLO</name>
<evidence type="ECO:0000313" key="2">
    <source>
        <dbReference type="Proteomes" id="UP001190700"/>
    </source>
</evidence>
<organism evidence="1 2">
    <name type="scientific">Cymbomonas tetramitiformis</name>
    <dbReference type="NCBI Taxonomy" id="36881"/>
    <lineage>
        <taxon>Eukaryota</taxon>
        <taxon>Viridiplantae</taxon>
        <taxon>Chlorophyta</taxon>
        <taxon>Pyramimonadophyceae</taxon>
        <taxon>Pyramimonadales</taxon>
        <taxon>Pyramimonadaceae</taxon>
        <taxon>Cymbomonas</taxon>
    </lineage>
</organism>
<gene>
    <name evidence="1" type="ORF">CYMTET_17387</name>
</gene>
<dbReference type="AlphaFoldDB" id="A0AAE0L708"/>
<keyword evidence="2" id="KW-1185">Reference proteome</keyword>
<feature type="non-terminal residue" evidence="1">
    <location>
        <position position="110"/>
    </location>
</feature>
<comment type="caution">
    <text evidence="1">The sequence shown here is derived from an EMBL/GenBank/DDBJ whole genome shotgun (WGS) entry which is preliminary data.</text>
</comment>
<dbReference type="EMBL" id="LGRX02007740">
    <property type="protein sequence ID" value="KAK3274426.1"/>
    <property type="molecule type" value="Genomic_DNA"/>
</dbReference>
<evidence type="ECO:0000313" key="1">
    <source>
        <dbReference type="EMBL" id="KAK3274426.1"/>
    </source>
</evidence>
<accession>A0AAE0L708</accession>
<dbReference type="Proteomes" id="UP001190700">
    <property type="component" value="Unassembled WGS sequence"/>
</dbReference>
<protein>
    <submittedName>
        <fullName evidence="1">Uncharacterized protein</fullName>
    </submittedName>
</protein>
<proteinExistence type="predicted"/>